<dbReference type="Pfam" id="PF01614">
    <property type="entry name" value="IclR_C"/>
    <property type="match status" value="1"/>
</dbReference>
<dbReference type="InterPro" id="IPR050707">
    <property type="entry name" value="HTH_MetabolicPath_Reg"/>
</dbReference>
<keyword evidence="3" id="KW-0804">Transcription</keyword>
<dbReference type="InterPro" id="IPR036388">
    <property type="entry name" value="WH-like_DNA-bd_sf"/>
</dbReference>
<dbReference type="RefSeq" id="WP_159184787.1">
    <property type="nucleotide sequence ID" value="NZ_JACVJL010000164.1"/>
</dbReference>
<dbReference type="Gene3D" id="1.10.10.10">
    <property type="entry name" value="Winged helix-like DNA-binding domain superfamily/Winged helix DNA-binding domain"/>
    <property type="match status" value="1"/>
</dbReference>
<feature type="domain" description="HTH iclR-type" evidence="4">
    <location>
        <begin position="7"/>
        <end position="68"/>
    </location>
</feature>
<evidence type="ECO:0000313" key="7">
    <source>
        <dbReference type="Proteomes" id="UP000701999"/>
    </source>
</evidence>
<evidence type="ECO:0000256" key="3">
    <source>
        <dbReference type="ARBA" id="ARBA00023163"/>
    </source>
</evidence>
<dbReference type="EMBL" id="JACVKN010000094">
    <property type="protein sequence ID" value="MBK2064909.1"/>
    <property type="molecule type" value="Genomic_DNA"/>
</dbReference>
<feature type="domain" description="IclR-ED" evidence="5">
    <location>
        <begin position="69"/>
        <end position="242"/>
    </location>
</feature>
<name>A0A9Q2KVX0_9GAMM</name>
<dbReference type="PANTHER" id="PTHR30136:SF35">
    <property type="entry name" value="HTH-TYPE TRANSCRIPTIONAL REGULATOR RV1719"/>
    <property type="match status" value="1"/>
</dbReference>
<sequence length="242" mass="26656">MSNEKKIQVISRAVNVLQSISDEPGGMSLGDIAKKVDLPRSTVQRIVAALEAEGFTRSEGAGKILLGSGIFKLASSSYADIVSLTQNSLRKLSEKIRETVALTQSNNTDLIIMHRFIANRELQVIPRIGVLEKPIYYTASGRALLALYSDEEIIDIFGEEVANKELFDKLAKIREDGVEYDYGKTIEGIVSTAVAVNTFLGSLGVSILVPQYRYAENKDFYIKELLKVKSKILADIGVKHSE</sequence>
<dbReference type="AlphaFoldDB" id="A0A9Q2KVX0"/>
<organism evidence="6 7">
    <name type="scientific">Francisella noatunensis</name>
    <dbReference type="NCBI Taxonomy" id="657445"/>
    <lineage>
        <taxon>Bacteria</taxon>
        <taxon>Pseudomonadati</taxon>
        <taxon>Pseudomonadota</taxon>
        <taxon>Gammaproteobacteria</taxon>
        <taxon>Thiotrichales</taxon>
        <taxon>Francisellaceae</taxon>
        <taxon>Francisella</taxon>
    </lineage>
</organism>
<evidence type="ECO:0000259" key="5">
    <source>
        <dbReference type="PROSITE" id="PS51078"/>
    </source>
</evidence>
<evidence type="ECO:0000259" key="4">
    <source>
        <dbReference type="PROSITE" id="PS51077"/>
    </source>
</evidence>
<keyword evidence="7" id="KW-1185">Reference proteome</keyword>
<dbReference type="Pfam" id="PF09339">
    <property type="entry name" value="HTH_IclR"/>
    <property type="match status" value="1"/>
</dbReference>
<dbReference type="SMART" id="SM00346">
    <property type="entry name" value="HTH_ICLR"/>
    <property type="match status" value="1"/>
</dbReference>
<dbReference type="PROSITE" id="PS51078">
    <property type="entry name" value="ICLR_ED"/>
    <property type="match status" value="1"/>
</dbReference>
<keyword evidence="2" id="KW-0238">DNA-binding</keyword>
<dbReference type="PROSITE" id="PS51077">
    <property type="entry name" value="HTH_ICLR"/>
    <property type="match status" value="1"/>
</dbReference>
<gene>
    <name evidence="6" type="ORF">IB647_04060</name>
</gene>
<dbReference type="SUPFAM" id="SSF55781">
    <property type="entry name" value="GAF domain-like"/>
    <property type="match status" value="1"/>
</dbReference>
<dbReference type="InterPro" id="IPR036390">
    <property type="entry name" value="WH_DNA-bd_sf"/>
</dbReference>
<dbReference type="GO" id="GO:0003677">
    <property type="term" value="F:DNA binding"/>
    <property type="evidence" value="ECO:0007669"/>
    <property type="project" value="UniProtKB-KW"/>
</dbReference>
<dbReference type="GeneID" id="93255629"/>
<evidence type="ECO:0000256" key="2">
    <source>
        <dbReference type="ARBA" id="ARBA00023125"/>
    </source>
</evidence>
<dbReference type="GO" id="GO:0045892">
    <property type="term" value="P:negative regulation of DNA-templated transcription"/>
    <property type="evidence" value="ECO:0007669"/>
    <property type="project" value="TreeGrafter"/>
</dbReference>
<proteinExistence type="predicted"/>
<comment type="caution">
    <text evidence="6">The sequence shown here is derived from an EMBL/GenBank/DDBJ whole genome shotgun (WGS) entry which is preliminary data.</text>
</comment>
<dbReference type="Gene3D" id="3.30.450.40">
    <property type="match status" value="1"/>
</dbReference>
<evidence type="ECO:0000313" key="6">
    <source>
        <dbReference type="EMBL" id="MBK2064909.1"/>
    </source>
</evidence>
<accession>A0A9Q2KVX0</accession>
<dbReference type="Proteomes" id="UP000701999">
    <property type="component" value="Unassembled WGS sequence"/>
</dbReference>
<dbReference type="SUPFAM" id="SSF46785">
    <property type="entry name" value="Winged helix' DNA-binding domain"/>
    <property type="match status" value="1"/>
</dbReference>
<protein>
    <submittedName>
        <fullName evidence="6">IclR family transcriptional regulator</fullName>
    </submittedName>
</protein>
<dbReference type="GO" id="GO:0003700">
    <property type="term" value="F:DNA-binding transcription factor activity"/>
    <property type="evidence" value="ECO:0007669"/>
    <property type="project" value="TreeGrafter"/>
</dbReference>
<evidence type="ECO:0000256" key="1">
    <source>
        <dbReference type="ARBA" id="ARBA00023015"/>
    </source>
</evidence>
<dbReference type="PANTHER" id="PTHR30136">
    <property type="entry name" value="HELIX-TURN-HELIX TRANSCRIPTIONAL REGULATOR, ICLR FAMILY"/>
    <property type="match status" value="1"/>
</dbReference>
<reference evidence="6 7" key="1">
    <citation type="submission" date="2020-09" db="EMBL/GenBank/DDBJ databases">
        <title>Development of specific Francisella tularensis PCR assay based on in-depth characterization of family Francisellaceae.</title>
        <authorList>
            <person name="Ohrman C."/>
            <person name="Sahl J."/>
            <person name="Sjodin A."/>
            <person name="Uneklint I."/>
            <person name="Ballard R."/>
            <person name="Karlsson L."/>
            <person name="Mcdonough R."/>
            <person name="Sundell D."/>
            <person name="Soria K."/>
            <person name="Brindeflk B."/>
            <person name="Vallesi A."/>
            <person name="Ramirez-Paredes J.G."/>
            <person name="Colquhoun D."/>
            <person name="Myrtennas K."/>
            <person name="Birdsell D."/>
            <person name="Johansson A."/>
            <person name="Wagner D."/>
            <person name="Forsman M."/>
        </authorList>
    </citation>
    <scope>NUCLEOTIDE SEQUENCE [LARGE SCALE GENOMIC DNA]</scope>
    <source>
        <strain evidence="6 7">FSC1140</strain>
    </source>
</reference>
<dbReference type="InterPro" id="IPR029016">
    <property type="entry name" value="GAF-like_dom_sf"/>
</dbReference>
<keyword evidence="1" id="KW-0805">Transcription regulation</keyword>
<dbReference type="InterPro" id="IPR014757">
    <property type="entry name" value="Tscrpt_reg_IclR_C"/>
</dbReference>
<dbReference type="InterPro" id="IPR005471">
    <property type="entry name" value="Tscrpt_reg_IclR_N"/>
</dbReference>